<feature type="domain" description="Aminoglycoside phosphotransferase" evidence="1">
    <location>
        <begin position="38"/>
        <end position="259"/>
    </location>
</feature>
<organism evidence="2 3">
    <name type="scientific">Saccharibacillus brassicae</name>
    <dbReference type="NCBI Taxonomy" id="2583377"/>
    <lineage>
        <taxon>Bacteria</taxon>
        <taxon>Bacillati</taxon>
        <taxon>Bacillota</taxon>
        <taxon>Bacilli</taxon>
        <taxon>Bacillales</taxon>
        <taxon>Paenibacillaceae</taxon>
        <taxon>Saccharibacillus</taxon>
    </lineage>
</organism>
<keyword evidence="3" id="KW-1185">Reference proteome</keyword>
<dbReference type="Gene3D" id="3.30.200.20">
    <property type="entry name" value="Phosphorylase Kinase, domain 1"/>
    <property type="match status" value="1"/>
</dbReference>
<dbReference type="KEGG" id="saca:FFV09_22310"/>
<protein>
    <submittedName>
        <fullName evidence="2">Aminoglycoside phosphotransferase family protein</fullName>
    </submittedName>
</protein>
<dbReference type="InterPro" id="IPR002575">
    <property type="entry name" value="Aminoglycoside_PTrfase"/>
</dbReference>
<gene>
    <name evidence="2" type="ORF">FFV09_22310</name>
</gene>
<name>A0A4Y6V461_SACBS</name>
<dbReference type="Pfam" id="PF01636">
    <property type="entry name" value="APH"/>
    <property type="match status" value="1"/>
</dbReference>
<dbReference type="OrthoDB" id="60975at2"/>
<dbReference type="RefSeq" id="WP_141449893.1">
    <property type="nucleotide sequence ID" value="NZ_CP041217.1"/>
</dbReference>
<evidence type="ECO:0000313" key="3">
    <source>
        <dbReference type="Proteomes" id="UP000316968"/>
    </source>
</evidence>
<dbReference type="GO" id="GO:0016740">
    <property type="term" value="F:transferase activity"/>
    <property type="evidence" value="ECO:0007669"/>
    <property type="project" value="UniProtKB-KW"/>
</dbReference>
<dbReference type="EMBL" id="CP041217">
    <property type="protein sequence ID" value="QDH23356.1"/>
    <property type="molecule type" value="Genomic_DNA"/>
</dbReference>
<evidence type="ECO:0000259" key="1">
    <source>
        <dbReference type="Pfam" id="PF01636"/>
    </source>
</evidence>
<accession>A0A4Y6V461</accession>
<dbReference type="Gene3D" id="3.90.1200.10">
    <property type="match status" value="1"/>
</dbReference>
<dbReference type="Proteomes" id="UP000316968">
    <property type="component" value="Chromosome"/>
</dbReference>
<proteinExistence type="predicted"/>
<dbReference type="SUPFAM" id="SSF56112">
    <property type="entry name" value="Protein kinase-like (PK-like)"/>
    <property type="match status" value="1"/>
</dbReference>
<keyword evidence="2" id="KW-0808">Transferase</keyword>
<reference evidence="2 3" key="1">
    <citation type="submission" date="2019-06" db="EMBL/GenBank/DDBJ databases">
        <title>Saccharibacillus brassicae sp. nov., an endophytic bacterium isolated from Chinese cabbage seeds (Brassica pekinensis).</title>
        <authorList>
            <person name="Jiang L."/>
            <person name="Lee J."/>
            <person name="Kim S.W."/>
        </authorList>
    </citation>
    <scope>NUCLEOTIDE SEQUENCE [LARGE SCALE GENOMIC DNA]</scope>
    <source>
        <strain evidence="3">KCTC 43072 / ATSA2</strain>
    </source>
</reference>
<sequence>MTHPFARRIQDCYPEMPIVDVQTEHAAQRHIVFTVNYRLIFRFAITPTTAEAMRWETEVLLPAVARAASLPVPRPERCSFERLEPGAAFMGYARIDGEPLWPETLGSLEEPDVIEQAAEVIAAFLYALHTLDLPAGHERRLEDDEDEVAEQEDLRTLPADKLHGRILGELFERLSLRSRQRFEREYAAFRSGYAETAPSRCWIHGAFGPAHLLWDAQEEAVAGVVGFGSARIDDPALDLADVLFAYGPSFFARCAERYPGGEALAKRAVFHAGLMPLREALHGLDTDDAESLQYGLEAYERETAAASGV</sequence>
<dbReference type="InterPro" id="IPR011009">
    <property type="entry name" value="Kinase-like_dom_sf"/>
</dbReference>
<dbReference type="AlphaFoldDB" id="A0A4Y6V461"/>
<evidence type="ECO:0000313" key="2">
    <source>
        <dbReference type="EMBL" id="QDH23356.1"/>
    </source>
</evidence>